<dbReference type="Gene3D" id="3.50.50.60">
    <property type="entry name" value="FAD/NAD(P)-binding domain"/>
    <property type="match status" value="2"/>
</dbReference>
<protein>
    <submittedName>
        <fullName evidence="10">Glucose oxidase</fullName>
    </submittedName>
</protein>
<dbReference type="Gene3D" id="3.30.560.10">
    <property type="entry name" value="Glucose Oxidase, domain 3"/>
    <property type="match status" value="1"/>
</dbReference>
<sequence length="423" mass="45686">MPMRIPRAVRLYKEALPEVFPGLSVGNDLSNRTSSISASTSWTIWPETSTGKMRRCSAADALLWAPSQQRQRLTVLANHTVTRILFDHGTTARGVIFTDATSTDRHRNTYTVRARKGVILAAGTLGTAPILERSGIGSREILAAAQVQLLVDLPGVGANLNDQPGSAASALVSERYQNDTSLIDGRRIFGPEISLVNIDQIWQTGASSMAAALAEPSSLESRAQALVSSGAAVNIEGAKMILNTTIELILKNRLPIAEVVAESYATSLNTPFWPLMPLSRGHIHIASSDPFQTAIITPRFLTDSFDQQVGVATARRLRNLFSNKAFEDIVENAYQYPPLGPNATDAEYLGWLQETVLGASHWIGATAMLPRALGGVVDARLRVYGTKNLRVVDAGILPLPLTSHPMSTLYAVAQRAAQLILED</sequence>
<evidence type="ECO:0000256" key="4">
    <source>
        <dbReference type="ARBA" id="ARBA00022827"/>
    </source>
</evidence>
<comment type="cofactor">
    <cofactor evidence="1 7">
        <name>FAD</name>
        <dbReference type="ChEBI" id="CHEBI:57692"/>
    </cofactor>
</comment>
<organism evidence="10 11">
    <name type="scientific">Cordyceps militaris</name>
    <name type="common">Caterpillar fungus</name>
    <name type="synonym">Clavaria militaris</name>
    <dbReference type="NCBI Taxonomy" id="73501"/>
    <lineage>
        <taxon>Eukaryota</taxon>
        <taxon>Fungi</taxon>
        <taxon>Dikarya</taxon>
        <taxon>Ascomycota</taxon>
        <taxon>Pezizomycotina</taxon>
        <taxon>Sordariomycetes</taxon>
        <taxon>Hypocreomycetidae</taxon>
        <taxon>Hypocreales</taxon>
        <taxon>Cordycipitaceae</taxon>
        <taxon>Cordyceps</taxon>
    </lineage>
</organism>
<dbReference type="GO" id="GO:0016614">
    <property type="term" value="F:oxidoreductase activity, acting on CH-OH group of donors"/>
    <property type="evidence" value="ECO:0007669"/>
    <property type="project" value="InterPro"/>
</dbReference>
<feature type="active site" description="Proton donor" evidence="6">
    <location>
        <position position="361"/>
    </location>
</feature>
<dbReference type="VEuPathDB" id="FungiDB:CCM_02694"/>
<dbReference type="SUPFAM" id="SSF51905">
    <property type="entry name" value="FAD/NAD(P)-binding domain"/>
    <property type="match status" value="1"/>
</dbReference>
<dbReference type="PANTHER" id="PTHR11552:SF201">
    <property type="entry name" value="GLUCOSE-METHANOL-CHOLINE OXIDOREDUCTASE N-TERMINAL DOMAIN-CONTAINING PROTEIN"/>
    <property type="match status" value="1"/>
</dbReference>
<evidence type="ECO:0000256" key="7">
    <source>
        <dbReference type="PIRSR" id="PIRSR000137-2"/>
    </source>
</evidence>
<keyword evidence="4 7" id="KW-0274">FAD</keyword>
<dbReference type="PIRSF" id="PIRSF000137">
    <property type="entry name" value="Alcohol_oxidase"/>
    <property type="match status" value="1"/>
</dbReference>
<reference evidence="10 11" key="1">
    <citation type="journal article" date="2017" name="BMC Genomics">
        <title>Chromosome level assembly and secondary metabolite potential of the parasitic fungus Cordyceps militaris.</title>
        <authorList>
            <person name="Kramer G.J."/>
            <person name="Nodwell J.R."/>
        </authorList>
    </citation>
    <scope>NUCLEOTIDE SEQUENCE [LARGE SCALE GENOMIC DNA]</scope>
    <source>
        <strain evidence="10 11">ATCC 34164</strain>
    </source>
</reference>
<evidence type="ECO:0000256" key="1">
    <source>
        <dbReference type="ARBA" id="ARBA00001974"/>
    </source>
</evidence>
<dbReference type="Proteomes" id="UP000323067">
    <property type="component" value="Chromosome vi"/>
</dbReference>
<dbReference type="InterPro" id="IPR007867">
    <property type="entry name" value="GMC_OxRtase_C"/>
</dbReference>
<evidence type="ECO:0000256" key="6">
    <source>
        <dbReference type="PIRSR" id="PIRSR000137-1"/>
    </source>
</evidence>
<evidence type="ECO:0000256" key="5">
    <source>
        <dbReference type="ARBA" id="ARBA00023002"/>
    </source>
</evidence>
<dbReference type="PANTHER" id="PTHR11552">
    <property type="entry name" value="GLUCOSE-METHANOL-CHOLINE GMC OXIDOREDUCTASE"/>
    <property type="match status" value="1"/>
</dbReference>
<dbReference type="SUPFAM" id="SSF54373">
    <property type="entry name" value="FAD-linked reductases, C-terminal domain"/>
    <property type="match status" value="1"/>
</dbReference>
<dbReference type="InterPro" id="IPR012132">
    <property type="entry name" value="GMC_OxRdtase"/>
</dbReference>
<dbReference type="InterPro" id="IPR036188">
    <property type="entry name" value="FAD/NAD-bd_sf"/>
</dbReference>
<feature type="active site" description="Proton acceptor" evidence="6">
    <location>
        <position position="404"/>
    </location>
</feature>
<proteinExistence type="inferred from homology"/>
<evidence type="ECO:0000313" key="11">
    <source>
        <dbReference type="Proteomes" id="UP000323067"/>
    </source>
</evidence>
<dbReference type="EMBL" id="CP023323">
    <property type="protein sequence ID" value="ATY59904.1"/>
    <property type="molecule type" value="Genomic_DNA"/>
</dbReference>
<evidence type="ECO:0000259" key="8">
    <source>
        <dbReference type="Pfam" id="PF00732"/>
    </source>
</evidence>
<dbReference type="AlphaFoldDB" id="A0A2H4S9X3"/>
<gene>
    <name evidence="10" type="ORF">A9K55_006242</name>
</gene>
<dbReference type="VEuPathDB" id="FungiDB:A9K55_006242"/>
<feature type="domain" description="Glucose-methanol-choline oxidoreductase C-terminal" evidence="9">
    <location>
        <begin position="277"/>
        <end position="413"/>
    </location>
</feature>
<dbReference type="Pfam" id="PF05199">
    <property type="entry name" value="GMC_oxred_C"/>
    <property type="match status" value="1"/>
</dbReference>
<dbReference type="GO" id="GO:0050660">
    <property type="term" value="F:flavin adenine dinucleotide binding"/>
    <property type="evidence" value="ECO:0007669"/>
    <property type="project" value="InterPro"/>
</dbReference>
<dbReference type="Pfam" id="PF00732">
    <property type="entry name" value="GMC_oxred_N"/>
    <property type="match status" value="1"/>
</dbReference>
<dbReference type="InterPro" id="IPR000172">
    <property type="entry name" value="GMC_OxRdtase_N"/>
</dbReference>
<feature type="binding site" evidence="7">
    <location>
        <position position="81"/>
    </location>
    <ligand>
        <name>FAD</name>
        <dbReference type="ChEBI" id="CHEBI:57692"/>
    </ligand>
</feature>
<evidence type="ECO:0000313" key="10">
    <source>
        <dbReference type="EMBL" id="ATY59904.1"/>
    </source>
</evidence>
<keyword evidence="3" id="KW-0285">Flavoprotein</keyword>
<evidence type="ECO:0000256" key="3">
    <source>
        <dbReference type="ARBA" id="ARBA00022630"/>
    </source>
</evidence>
<comment type="similarity">
    <text evidence="2">Belongs to the GMC oxidoreductase family.</text>
</comment>
<evidence type="ECO:0000259" key="9">
    <source>
        <dbReference type="Pfam" id="PF05199"/>
    </source>
</evidence>
<keyword evidence="5" id="KW-0560">Oxidoreductase</keyword>
<feature type="domain" description="Glucose-methanol-choline oxidoreductase N-terminal" evidence="8">
    <location>
        <begin position="53"/>
        <end position="164"/>
    </location>
</feature>
<accession>A0A2H4S9X3</accession>
<name>A0A2H4S9X3_CORMI</name>
<evidence type="ECO:0000256" key="2">
    <source>
        <dbReference type="ARBA" id="ARBA00010790"/>
    </source>
</evidence>
<dbReference type="OrthoDB" id="269227at2759"/>